<proteinExistence type="predicted"/>
<dbReference type="EMBL" id="CP025096">
    <property type="protein sequence ID" value="AUD03278.1"/>
    <property type="molecule type" value="Genomic_DNA"/>
</dbReference>
<sequence>MIMSAQMVSQITLQTSQLVSRWLRLTFLAVIIQMKICLSFTNGLARYSIDIQWHTNNDRIQLF</sequence>
<dbReference type="KEGG" id="spir:CWM47_16425"/>
<dbReference type="AlphaFoldDB" id="A0A2K8Z0E3"/>
<protein>
    <submittedName>
        <fullName evidence="1">Uncharacterized protein</fullName>
    </submittedName>
</protein>
<gene>
    <name evidence="1" type="ORF">CWM47_16425</name>
</gene>
<keyword evidence="2" id="KW-1185">Reference proteome</keyword>
<dbReference type="Proteomes" id="UP000232883">
    <property type="component" value="Chromosome"/>
</dbReference>
<name>A0A2K8Z0E3_9BACT</name>
<organism evidence="1 2">
    <name type="scientific">Spirosoma pollinicola</name>
    <dbReference type="NCBI Taxonomy" id="2057025"/>
    <lineage>
        <taxon>Bacteria</taxon>
        <taxon>Pseudomonadati</taxon>
        <taxon>Bacteroidota</taxon>
        <taxon>Cytophagia</taxon>
        <taxon>Cytophagales</taxon>
        <taxon>Cytophagaceae</taxon>
        <taxon>Spirosoma</taxon>
    </lineage>
</organism>
<accession>A0A2K8Z0E3</accession>
<evidence type="ECO:0000313" key="1">
    <source>
        <dbReference type="EMBL" id="AUD03278.1"/>
    </source>
</evidence>
<reference evidence="1 2" key="1">
    <citation type="submission" date="2017-11" db="EMBL/GenBank/DDBJ databases">
        <title>Taxonomic description and genome sequences of Spirosoma HA7 sp. nov., isolated from pollen microhabitat of Corylus avellana.</title>
        <authorList>
            <person name="Ambika Manirajan B."/>
            <person name="Suarez C."/>
            <person name="Ratering S."/>
            <person name="Geissler-Plaum R."/>
            <person name="Cardinale M."/>
            <person name="Sylvia S."/>
        </authorList>
    </citation>
    <scope>NUCLEOTIDE SEQUENCE [LARGE SCALE GENOMIC DNA]</scope>
    <source>
        <strain evidence="1 2">HA7</strain>
    </source>
</reference>
<evidence type="ECO:0000313" key="2">
    <source>
        <dbReference type="Proteomes" id="UP000232883"/>
    </source>
</evidence>